<feature type="signal peptide" evidence="2">
    <location>
        <begin position="1"/>
        <end position="22"/>
    </location>
</feature>
<dbReference type="PANTHER" id="PTHR22801:SF63">
    <property type="entry name" value="C-TYPE LECTIN DOMAIN-CONTAINING PROTEIN"/>
    <property type="match status" value="1"/>
</dbReference>
<dbReference type="Gene3D" id="3.10.100.10">
    <property type="entry name" value="Mannose-Binding Protein A, subunit A"/>
    <property type="match status" value="1"/>
</dbReference>
<keyword evidence="1" id="KW-1015">Disulfide bond</keyword>
<evidence type="ECO:0000259" key="3">
    <source>
        <dbReference type="PROSITE" id="PS50041"/>
    </source>
</evidence>
<dbReference type="InterPro" id="IPR050801">
    <property type="entry name" value="Ca-Dep_Lectins_ImmuneDev"/>
</dbReference>
<evidence type="ECO:0000313" key="4">
    <source>
        <dbReference type="EnsemblMetazoa" id="XP_038071999.1"/>
    </source>
</evidence>
<evidence type="ECO:0000256" key="1">
    <source>
        <dbReference type="ARBA" id="ARBA00023157"/>
    </source>
</evidence>
<dbReference type="InterPro" id="IPR001304">
    <property type="entry name" value="C-type_lectin-like"/>
</dbReference>
<keyword evidence="2" id="KW-0732">Signal</keyword>
<dbReference type="EnsemblMetazoa" id="XM_038216071.1">
    <property type="protein sequence ID" value="XP_038071999.1"/>
    <property type="gene ID" value="LOC119740693"/>
</dbReference>
<evidence type="ECO:0000313" key="5">
    <source>
        <dbReference type="Proteomes" id="UP000887568"/>
    </source>
</evidence>
<accession>A0A914B7P7</accession>
<evidence type="ECO:0000256" key="2">
    <source>
        <dbReference type="SAM" id="SignalP"/>
    </source>
</evidence>
<dbReference type="OrthoDB" id="6133475at2759"/>
<organism evidence="4 5">
    <name type="scientific">Patiria miniata</name>
    <name type="common">Bat star</name>
    <name type="synonym">Asterina miniata</name>
    <dbReference type="NCBI Taxonomy" id="46514"/>
    <lineage>
        <taxon>Eukaryota</taxon>
        <taxon>Metazoa</taxon>
        <taxon>Echinodermata</taxon>
        <taxon>Eleutherozoa</taxon>
        <taxon>Asterozoa</taxon>
        <taxon>Asteroidea</taxon>
        <taxon>Valvatacea</taxon>
        <taxon>Valvatida</taxon>
        <taxon>Asterinidae</taxon>
        <taxon>Patiria</taxon>
    </lineage>
</organism>
<dbReference type="PANTHER" id="PTHR22801">
    <property type="entry name" value="LITHOSTATHINE"/>
    <property type="match status" value="1"/>
</dbReference>
<dbReference type="InterPro" id="IPR016186">
    <property type="entry name" value="C-type_lectin-like/link_sf"/>
</dbReference>
<dbReference type="Pfam" id="PF00059">
    <property type="entry name" value="Lectin_C"/>
    <property type="match status" value="1"/>
</dbReference>
<name>A0A914B7P7_PATMI</name>
<dbReference type="PROSITE" id="PS50041">
    <property type="entry name" value="C_TYPE_LECTIN_2"/>
    <property type="match status" value="1"/>
</dbReference>
<keyword evidence="5" id="KW-1185">Reference proteome</keyword>
<sequence>MSRAKVGILVSFVICLCCVTSSTPCNRRHALHCTAPWKKWGGSCYLITQKPLTYDDAREACRRLGAKMAAPRSDQENDFLASLAQGSVIWVACTDRRQEGEWECEGSQDGQGIYTNWGKGEPNDYGGREDCVVLWPFYDLNIKWNDVQCKIAARAVCERSPIGSCFTTNNEGRLEVDSSCL</sequence>
<dbReference type="SUPFAM" id="SSF56436">
    <property type="entry name" value="C-type lectin-like"/>
    <property type="match status" value="1"/>
</dbReference>
<proteinExistence type="predicted"/>
<dbReference type="GeneID" id="119740693"/>
<dbReference type="AlphaFoldDB" id="A0A914B7P7"/>
<dbReference type="PROSITE" id="PS00615">
    <property type="entry name" value="C_TYPE_LECTIN_1"/>
    <property type="match status" value="1"/>
</dbReference>
<dbReference type="InterPro" id="IPR016187">
    <property type="entry name" value="CTDL_fold"/>
</dbReference>
<dbReference type="Proteomes" id="UP000887568">
    <property type="component" value="Unplaced"/>
</dbReference>
<dbReference type="OMA" id="WERYNGH"/>
<protein>
    <recommendedName>
        <fullName evidence="3">C-type lectin domain-containing protein</fullName>
    </recommendedName>
</protein>
<feature type="domain" description="C-type lectin" evidence="3">
    <location>
        <begin position="40"/>
        <end position="158"/>
    </location>
</feature>
<feature type="chain" id="PRO_5036895150" description="C-type lectin domain-containing protein" evidence="2">
    <location>
        <begin position="23"/>
        <end position="181"/>
    </location>
</feature>
<dbReference type="SMART" id="SM00034">
    <property type="entry name" value="CLECT"/>
    <property type="match status" value="1"/>
</dbReference>
<reference evidence="4" key="1">
    <citation type="submission" date="2022-11" db="UniProtKB">
        <authorList>
            <consortium name="EnsemblMetazoa"/>
        </authorList>
    </citation>
    <scope>IDENTIFICATION</scope>
</reference>
<dbReference type="InterPro" id="IPR018378">
    <property type="entry name" value="C-type_lectin_CS"/>
</dbReference>
<dbReference type="RefSeq" id="XP_038071999.1">
    <property type="nucleotide sequence ID" value="XM_038216071.1"/>
</dbReference>